<accession>A0AAQ3LZ46</accession>
<dbReference type="Proteomes" id="UP001303373">
    <property type="component" value="Chromosome 1"/>
</dbReference>
<gene>
    <name evidence="2" type="ORF">R9X50_00093200</name>
</gene>
<dbReference type="AlphaFoldDB" id="A0AAQ3LZ46"/>
<proteinExistence type="predicted"/>
<feature type="coiled-coil region" evidence="1">
    <location>
        <begin position="109"/>
        <end position="153"/>
    </location>
</feature>
<keyword evidence="3" id="KW-1185">Reference proteome</keyword>
<protein>
    <submittedName>
        <fullName evidence="2">Uncharacterized protein</fullName>
    </submittedName>
</protein>
<organism evidence="2 3">
    <name type="scientific">Acrodontium crateriforme</name>
    <dbReference type="NCBI Taxonomy" id="150365"/>
    <lineage>
        <taxon>Eukaryota</taxon>
        <taxon>Fungi</taxon>
        <taxon>Dikarya</taxon>
        <taxon>Ascomycota</taxon>
        <taxon>Pezizomycotina</taxon>
        <taxon>Dothideomycetes</taxon>
        <taxon>Dothideomycetidae</taxon>
        <taxon>Mycosphaerellales</taxon>
        <taxon>Teratosphaeriaceae</taxon>
        <taxon>Acrodontium</taxon>
    </lineage>
</organism>
<keyword evidence="1" id="KW-0175">Coiled coil</keyword>
<name>A0AAQ3LZ46_9PEZI</name>
<dbReference type="PANTHER" id="PTHR21974:SF2">
    <property type="entry name" value="RE15880P"/>
    <property type="match status" value="1"/>
</dbReference>
<evidence type="ECO:0000313" key="2">
    <source>
        <dbReference type="EMBL" id="WPG98146.1"/>
    </source>
</evidence>
<dbReference type="EMBL" id="CP138580">
    <property type="protein sequence ID" value="WPG98146.1"/>
    <property type="molecule type" value="Genomic_DNA"/>
</dbReference>
<feature type="coiled-coil region" evidence="1">
    <location>
        <begin position="289"/>
        <end position="348"/>
    </location>
</feature>
<evidence type="ECO:0000313" key="3">
    <source>
        <dbReference type="Proteomes" id="UP001303373"/>
    </source>
</evidence>
<sequence length="359" mass="40749">MISLSAKLAEAAGKNHQLLATLSETDYSVASLTQNKAYLSDLQSQLATIDKQLEKLHASTENERKEHVKYRDSTVKRLAYRLGGSKGKDKFSAKEEKEEREFLDAWQKERESEEIRDEIRNALSSAESENSRLEQENARHDQAQRELDGLYDAIFSGPTPEYPVEDQVEENVRQTKAWLDQSQTQVGNEQRAFDALSNADKMFQRASSDMQSALSHSRYDMWGGGTFNDMIKRDRLSSAQMNISHAMRHLDEAIRCQPAIQPPADVNINTNHMLSDVFFDNIFTDMAMHDRIKDSNAQLENAALALEKEINQQKQRVVGARGQVSQVSSDLENARKELQRVRAEAFERLAGQADVPPPY</sequence>
<reference evidence="2 3" key="1">
    <citation type="submission" date="2023-11" db="EMBL/GenBank/DDBJ databases">
        <title>An acidophilic fungus is an integral part of prey digestion in a carnivorous sundew plant.</title>
        <authorList>
            <person name="Tsai I.J."/>
        </authorList>
    </citation>
    <scope>NUCLEOTIDE SEQUENCE [LARGE SCALE GENOMIC DNA]</scope>
    <source>
        <strain evidence="2">169a</strain>
    </source>
</reference>
<dbReference type="PANTHER" id="PTHR21974">
    <property type="entry name" value="RE15880P"/>
    <property type="match status" value="1"/>
</dbReference>
<evidence type="ECO:0000256" key="1">
    <source>
        <dbReference type="SAM" id="Coils"/>
    </source>
</evidence>